<name>A0ABR8Z6L3_9FLAO</name>
<dbReference type="Proteomes" id="UP000637299">
    <property type="component" value="Unassembled WGS sequence"/>
</dbReference>
<dbReference type="EMBL" id="JACYFS010000001">
    <property type="protein sequence ID" value="MBD8080898.1"/>
    <property type="molecule type" value="Genomic_DNA"/>
</dbReference>
<evidence type="ECO:0000313" key="2">
    <source>
        <dbReference type="Proteomes" id="UP000637299"/>
    </source>
</evidence>
<evidence type="ECO:0000313" key="1">
    <source>
        <dbReference type="EMBL" id="MBD8080898.1"/>
    </source>
</evidence>
<proteinExistence type="predicted"/>
<dbReference type="Gene3D" id="3.40.50.300">
    <property type="entry name" value="P-loop containing nucleotide triphosphate hydrolases"/>
    <property type="match status" value="1"/>
</dbReference>
<dbReference type="Pfam" id="PF13189">
    <property type="entry name" value="Cytidylate_kin2"/>
    <property type="match status" value="1"/>
</dbReference>
<organism evidence="1 2">
    <name type="scientific">Chryseobacterium caseinilyticum</name>
    <dbReference type="NCBI Taxonomy" id="2771428"/>
    <lineage>
        <taxon>Bacteria</taxon>
        <taxon>Pseudomonadati</taxon>
        <taxon>Bacteroidota</taxon>
        <taxon>Flavobacteriia</taxon>
        <taxon>Flavobacteriales</taxon>
        <taxon>Weeksellaceae</taxon>
        <taxon>Chryseobacterium group</taxon>
        <taxon>Chryseobacterium</taxon>
    </lineage>
</organism>
<keyword evidence="1" id="KW-0418">Kinase</keyword>
<comment type="caution">
    <text evidence="1">The sequence shown here is derived from an EMBL/GenBank/DDBJ whole genome shotgun (WGS) entry which is preliminary data.</text>
</comment>
<dbReference type="GO" id="GO:0016301">
    <property type="term" value="F:kinase activity"/>
    <property type="evidence" value="ECO:0007669"/>
    <property type="project" value="UniProtKB-KW"/>
</dbReference>
<sequence>MKTKITLSGEVASGKTTVGKLLAKKLNYDFISLGTIVRERAEKEGLHILEFQEKCQQNPEMDLEIDRYFANFCNAKDSLVIDYRMGFKFVTDAHHVFLKISEQDAVNRLKTANRINESYKTVGQRNESFKSQFQTSYRLDYTAENHYDLIVSIDGKQTAEEITDTIINHIITKNNEKQNYSAEQ</sequence>
<gene>
    <name evidence="1" type="ORF">IC610_00520</name>
</gene>
<reference evidence="1 2" key="1">
    <citation type="submission" date="2020-09" db="EMBL/GenBank/DDBJ databases">
        <title>Genome seq and assembly of Chryseobacterium sp.</title>
        <authorList>
            <person name="Chhetri G."/>
        </authorList>
    </citation>
    <scope>NUCLEOTIDE SEQUENCE [LARGE SCALE GENOMIC DNA]</scope>
    <source>
        <strain evidence="1 2">GCR10</strain>
    </source>
</reference>
<dbReference type="SUPFAM" id="SSF52540">
    <property type="entry name" value="P-loop containing nucleoside triphosphate hydrolases"/>
    <property type="match status" value="1"/>
</dbReference>
<keyword evidence="2" id="KW-1185">Reference proteome</keyword>
<accession>A0ABR8Z6L3</accession>
<dbReference type="InterPro" id="IPR027417">
    <property type="entry name" value="P-loop_NTPase"/>
</dbReference>
<dbReference type="RefSeq" id="WP_191734732.1">
    <property type="nucleotide sequence ID" value="NZ_JACYFS010000001.1"/>
</dbReference>
<keyword evidence="1" id="KW-0808">Transferase</keyword>
<protein>
    <submittedName>
        <fullName evidence="1">Cytidylate kinase family protein</fullName>
    </submittedName>
</protein>